<reference evidence="2 3" key="1">
    <citation type="submission" date="2023-01" db="EMBL/GenBank/DDBJ databases">
        <title>Analysis of 21 Apiospora genomes using comparative genomics revels a genus with tremendous synthesis potential of carbohydrate active enzymes and secondary metabolites.</title>
        <authorList>
            <person name="Sorensen T."/>
        </authorList>
    </citation>
    <scope>NUCLEOTIDE SEQUENCE [LARGE SCALE GENOMIC DNA]</scope>
    <source>
        <strain evidence="2 3">CBS 117206</strain>
    </source>
</reference>
<proteinExistence type="predicted"/>
<protein>
    <submittedName>
        <fullName evidence="2">Uncharacterized protein</fullName>
    </submittedName>
</protein>
<name>A0AAW0R8B4_9PEZI</name>
<dbReference type="AlphaFoldDB" id="A0AAW0R8B4"/>
<accession>A0AAW0R8B4</accession>
<gene>
    <name evidence="2" type="ORF">PG999_002411</name>
</gene>
<evidence type="ECO:0000256" key="1">
    <source>
        <dbReference type="SAM" id="MobiDB-lite"/>
    </source>
</evidence>
<sequence>MCRMVVFAGSCIKCGGYFTWDDLTQELPCLEAKNTGIFGYCSRGAFRDEHQFDQECDACAVDEDEGVGDVDANSSDGRAGKDDSHRKKKRQRTK</sequence>
<keyword evidence="3" id="KW-1185">Reference proteome</keyword>
<organism evidence="2 3">
    <name type="scientific">Apiospora kogelbergensis</name>
    <dbReference type="NCBI Taxonomy" id="1337665"/>
    <lineage>
        <taxon>Eukaryota</taxon>
        <taxon>Fungi</taxon>
        <taxon>Dikarya</taxon>
        <taxon>Ascomycota</taxon>
        <taxon>Pezizomycotina</taxon>
        <taxon>Sordariomycetes</taxon>
        <taxon>Xylariomycetidae</taxon>
        <taxon>Amphisphaeriales</taxon>
        <taxon>Apiosporaceae</taxon>
        <taxon>Apiospora</taxon>
    </lineage>
</organism>
<feature type="region of interest" description="Disordered" evidence="1">
    <location>
        <begin position="65"/>
        <end position="94"/>
    </location>
</feature>
<comment type="caution">
    <text evidence="2">The sequence shown here is derived from an EMBL/GenBank/DDBJ whole genome shotgun (WGS) entry which is preliminary data.</text>
</comment>
<evidence type="ECO:0000313" key="3">
    <source>
        <dbReference type="Proteomes" id="UP001392437"/>
    </source>
</evidence>
<dbReference type="Proteomes" id="UP001392437">
    <property type="component" value="Unassembled WGS sequence"/>
</dbReference>
<dbReference type="EMBL" id="JAQQWP010000002">
    <property type="protein sequence ID" value="KAK8130031.1"/>
    <property type="molecule type" value="Genomic_DNA"/>
</dbReference>
<evidence type="ECO:0000313" key="2">
    <source>
        <dbReference type="EMBL" id="KAK8130031.1"/>
    </source>
</evidence>